<comment type="caution">
    <text evidence="2">The sequence shown here is derived from an EMBL/GenBank/DDBJ whole genome shotgun (WGS) entry which is preliminary data.</text>
</comment>
<name>A0A9P5XB85_9AGAR</name>
<keyword evidence="3" id="KW-1185">Reference proteome</keyword>
<feature type="compositionally biased region" description="Low complexity" evidence="1">
    <location>
        <begin position="160"/>
        <end position="177"/>
    </location>
</feature>
<dbReference type="AlphaFoldDB" id="A0A9P5XB85"/>
<feature type="compositionally biased region" description="Polar residues" evidence="1">
    <location>
        <begin position="334"/>
        <end position="351"/>
    </location>
</feature>
<gene>
    <name evidence="2" type="ORF">P691DRAFT_672726</name>
</gene>
<proteinExistence type="predicted"/>
<reference evidence="2" key="1">
    <citation type="submission" date="2020-11" db="EMBL/GenBank/DDBJ databases">
        <authorList>
            <consortium name="DOE Joint Genome Institute"/>
            <person name="Ahrendt S."/>
            <person name="Riley R."/>
            <person name="Andreopoulos W."/>
            <person name="Labutti K."/>
            <person name="Pangilinan J."/>
            <person name="Ruiz-Duenas F.J."/>
            <person name="Barrasa J.M."/>
            <person name="Sanchez-Garcia M."/>
            <person name="Camarero S."/>
            <person name="Miyauchi S."/>
            <person name="Serrano A."/>
            <person name="Linde D."/>
            <person name="Babiker R."/>
            <person name="Drula E."/>
            <person name="Ayuso-Fernandez I."/>
            <person name="Pacheco R."/>
            <person name="Padilla G."/>
            <person name="Ferreira P."/>
            <person name="Barriuso J."/>
            <person name="Kellner H."/>
            <person name="Castanera R."/>
            <person name="Alfaro M."/>
            <person name="Ramirez L."/>
            <person name="Pisabarro A.G."/>
            <person name="Kuo A."/>
            <person name="Tritt A."/>
            <person name="Lipzen A."/>
            <person name="He G."/>
            <person name="Yan M."/>
            <person name="Ng V."/>
            <person name="Cullen D."/>
            <person name="Martin F."/>
            <person name="Rosso M.-N."/>
            <person name="Henrissat B."/>
            <person name="Hibbett D."/>
            <person name="Martinez A.T."/>
            <person name="Grigoriev I.V."/>
        </authorList>
    </citation>
    <scope>NUCLEOTIDE SEQUENCE</scope>
    <source>
        <strain evidence="2">MF-IS2</strain>
    </source>
</reference>
<evidence type="ECO:0000313" key="2">
    <source>
        <dbReference type="EMBL" id="KAF9446832.1"/>
    </source>
</evidence>
<feature type="compositionally biased region" description="Polar residues" evidence="1">
    <location>
        <begin position="400"/>
        <end position="411"/>
    </location>
</feature>
<feature type="region of interest" description="Disordered" evidence="1">
    <location>
        <begin position="439"/>
        <end position="466"/>
    </location>
</feature>
<feature type="compositionally biased region" description="Low complexity" evidence="1">
    <location>
        <begin position="320"/>
        <end position="331"/>
    </location>
</feature>
<feature type="region of interest" description="Disordered" evidence="1">
    <location>
        <begin position="103"/>
        <end position="177"/>
    </location>
</feature>
<accession>A0A9P5XB85</accession>
<organism evidence="2 3">
    <name type="scientific">Macrolepiota fuliginosa MF-IS2</name>
    <dbReference type="NCBI Taxonomy" id="1400762"/>
    <lineage>
        <taxon>Eukaryota</taxon>
        <taxon>Fungi</taxon>
        <taxon>Dikarya</taxon>
        <taxon>Basidiomycota</taxon>
        <taxon>Agaricomycotina</taxon>
        <taxon>Agaricomycetes</taxon>
        <taxon>Agaricomycetidae</taxon>
        <taxon>Agaricales</taxon>
        <taxon>Agaricineae</taxon>
        <taxon>Agaricaceae</taxon>
        <taxon>Macrolepiota</taxon>
    </lineage>
</organism>
<feature type="compositionally biased region" description="Polar residues" evidence="1">
    <location>
        <begin position="291"/>
        <end position="319"/>
    </location>
</feature>
<feature type="compositionally biased region" description="Pro residues" evidence="1">
    <location>
        <begin position="202"/>
        <end position="213"/>
    </location>
</feature>
<feature type="compositionally biased region" description="Basic and acidic residues" evidence="1">
    <location>
        <begin position="255"/>
        <end position="270"/>
    </location>
</feature>
<dbReference type="EMBL" id="MU151227">
    <property type="protein sequence ID" value="KAF9446832.1"/>
    <property type="molecule type" value="Genomic_DNA"/>
</dbReference>
<protein>
    <submittedName>
        <fullName evidence="2">Uncharacterized protein</fullName>
    </submittedName>
</protein>
<feature type="region of interest" description="Disordered" evidence="1">
    <location>
        <begin position="191"/>
        <end position="275"/>
    </location>
</feature>
<dbReference type="OrthoDB" id="2163387at2759"/>
<dbReference type="Proteomes" id="UP000807342">
    <property type="component" value="Unassembled WGS sequence"/>
</dbReference>
<feature type="compositionally biased region" description="Low complexity" evidence="1">
    <location>
        <begin position="123"/>
        <end position="137"/>
    </location>
</feature>
<evidence type="ECO:0000313" key="3">
    <source>
        <dbReference type="Proteomes" id="UP000807342"/>
    </source>
</evidence>
<feature type="region of interest" description="Disordered" evidence="1">
    <location>
        <begin position="1"/>
        <end position="42"/>
    </location>
</feature>
<feature type="compositionally biased region" description="Low complexity" evidence="1">
    <location>
        <begin position="1"/>
        <end position="10"/>
    </location>
</feature>
<feature type="compositionally biased region" description="Polar residues" evidence="1">
    <location>
        <begin position="108"/>
        <end position="122"/>
    </location>
</feature>
<feature type="region of interest" description="Disordered" evidence="1">
    <location>
        <begin position="291"/>
        <end position="414"/>
    </location>
</feature>
<evidence type="ECO:0000256" key="1">
    <source>
        <dbReference type="SAM" id="MobiDB-lite"/>
    </source>
</evidence>
<feature type="region of interest" description="Disordered" evidence="1">
    <location>
        <begin position="567"/>
        <end position="588"/>
    </location>
</feature>
<sequence>MATPTSSATSPSPPMPYLSHGSITDQPSPGSPLDPHERENRKKAVQKFLARAEISMVTRALRARLSYASYKAIHNVSHVPLRELEGQLLSQTQAASFNRTIAAKRKSTGTSTSHYSNTSIPPSSATGAGAAARRGTSVNMPPPTSASSPRAHHSTVSGPSTTAANRSSAASSRGSANGQTLYTSILAPPTPAARTVHNANDPPLPPPSRPAPSPRVRTVKPSPKSGADGSRTNSKAKQPDKKNVASPGRRKTKRASLEKGKGKQRSRDLDADGDVDMKAAATLTSLLLNHRSSMHGSASSPRSSIDGSETGSTYSYSHFAQSSARSTTAASPPGSISSVTTMTGEQPYRQQTPPPGPSVPAQQTTPRPAPTDNEAADLMLFLATSPSPARPTPQPRDPSTYRTLGSDSTALRSKGRILFPSSSAPDVMVHVDTQAVNSREPPTLARTSDGTYALSMGSDMGSRHTGDLHASRILSSSVTPAQLLPPPPLPPSSRILDSPMRKGAAQSPKTVYGSGGTSADFNFNEFINASPSPSRGPPTHKPNVSLRADVGRKLFEEEQLRHSINLSQSPGKRHDGRSLGAGIDIVHT</sequence>